<evidence type="ECO:0000256" key="8">
    <source>
        <dbReference type="ARBA" id="ARBA00022833"/>
    </source>
</evidence>
<evidence type="ECO:0000259" key="12">
    <source>
        <dbReference type="PROSITE" id="PS00028"/>
    </source>
</evidence>
<dbReference type="PROSITE" id="PS00518">
    <property type="entry name" value="ZF_RING_1"/>
    <property type="match status" value="1"/>
</dbReference>
<feature type="compositionally biased region" description="Polar residues" evidence="11">
    <location>
        <begin position="164"/>
        <end position="180"/>
    </location>
</feature>
<dbReference type="GO" id="GO:0016567">
    <property type="term" value="P:protein ubiquitination"/>
    <property type="evidence" value="ECO:0007669"/>
    <property type="project" value="InterPro"/>
</dbReference>
<keyword evidence="14" id="KW-1185">Reference proteome</keyword>
<gene>
    <name evidence="13" type="ORF">AYBTSS11_LOCUS698</name>
</gene>
<sequence length="439" mass="47784">MLQIRLSKAPASEGSGGVKLSPVENVTVACPDHLVLADLPVAKGIGAATAASLVKTLGRRSRRQLGERVHFCVRCDFPVAIYGRLSPCEHAFCLDCARSDSMCYLCDERIQKIQTIKMMEGILICAAPHCLKSFLKKADFESHIQDIHANLLRPSADKEDGNESEAQSVRQSTASDSTARGPQRPVFSPGSNSQQHDLEDKSRRQTPREQPPSRQTLQPKPPYYGQPHPRDNVSGSVGGGQQGFHQQSFDMQHPPQEHSQFSDRQQAVGLETPFPEYPTMHPAQPSNVPSLVTSNPMLNPPMPFGYPPYPNERAQPFYAAPYDMPRQDSGADISGDQSSLLGFPQGAPGGPNFPGNYPQPWNSGMGGVPFEQAPGGMVVDPREGKGILAPQPMPLPPPPPPPPNMSHLKQNYHSGELGHDGQGYGWQHDNRDSFGSQGL</sequence>
<dbReference type="InterPro" id="IPR013087">
    <property type="entry name" value="Znf_C2H2_type"/>
</dbReference>
<feature type="compositionally biased region" description="Basic and acidic residues" evidence="11">
    <location>
        <begin position="196"/>
        <end position="207"/>
    </location>
</feature>
<feature type="compositionally biased region" description="Polar residues" evidence="11">
    <location>
        <begin position="284"/>
        <end position="294"/>
    </location>
</feature>
<feature type="region of interest" description="Disordered" evidence="11">
    <location>
        <begin position="153"/>
        <end position="294"/>
    </location>
</feature>
<dbReference type="InterPro" id="IPR040380">
    <property type="entry name" value="HAKAI-like_RING-HC"/>
</dbReference>
<dbReference type="EC" id="2.3.2.27" evidence="3"/>
<dbReference type="Proteomes" id="UP001189624">
    <property type="component" value="Chromosome 1"/>
</dbReference>
<dbReference type="InterPro" id="IPR017907">
    <property type="entry name" value="Znf_RING_CS"/>
</dbReference>
<evidence type="ECO:0000256" key="9">
    <source>
        <dbReference type="ARBA" id="ARBA00023242"/>
    </source>
</evidence>
<comment type="subcellular location">
    <subcellularLocation>
        <location evidence="2">Nucleus</location>
    </subcellularLocation>
</comment>
<evidence type="ECO:0000256" key="10">
    <source>
        <dbReference type="ARBA" id="ARBA00038499"/>
    </source>
</evidence>
<protein>
    <recommendedName>
        <fullName evidence="3">RING-type E3 ubiquitin transferase</fullName>
        <ecNumber evidence="3">2.3.2.27</ecNumber>
    </recommendedName>
</protein>
<evidence type="ECO:0000256" key="6">
    <source>
        <dbReference type="ARBA" id="ARBA00022771"/>
    </source>
</evidence>
<dbReference type="GO" id="GO:0008270">
    <property type="term" value="F:zinc ion binding"/>
    <property type="evidence" value="ECO:0007669"/>
    <property type="project" value="UniProtKB-KW"/>
</dbReference>
<reference evidence="13" key="1">
    <citation type="submission" date="2023-10" db="EMBL/GenBank/DDBJ databases">
        <authorList>
            <person name="Domelevo Entfellner J.-B."/>
        </authorList>
    </citation>
    <scope>NUCLEOTIDE SEQUENCE</scope>
</reference>
<dbReference type="CDD" id="cd16508">
    <property type="entry name" value="RING-HC_HAKAI-like"/>
    <property type="match status" value="1"/>
</dbReference>
<keyword evidence="9" id="KW-0539">Nucleus</keyword>
<dbReference type="AlphaFoldDB" id="A0AA86S9F4"/>
<accession>A0AA86S9F4</accession>
<dbReference type="PANTHER" id="PTHR13480:SF0">
    <property type="entry name" value="E3 UBIQUITIN-PROTEIN LIGASE HAKAI"/>
    <property type="match status" value="1"/>
</dbReference>
<evidence type="ECO:0000256" key="7">
    <source>
        <dbReference type="ARBA" id="ARBA00022786"/>
    </source>
</evidence>
<feature type="domain" description="C2H2-type" evidence="12">
    <location>
        <begin position="125"/>
        <end position="148"/>
    </location>
</feature>
<evidence type="ECO:0000313" key="14">
    <source>
        <dbReference type="Proteomes" id="UP001189624"/>
    </source>
</evidence>
<keyword evidence="6" id="KW-0863">Zinc-finger</keyword>
<evidence type="ECO:0000256" key="3">
    <source>
        <dbReference type="ARBA" id="ARBA00012483"/>
    </source>
</evidence>
<evidence type="ECO:0000256" key="11">
    <source>
        <dbReference type="SAM" id="MobiDB-lite"/>
    </source>
</evidence>
<comment type="catalytic activity">
    <reaction evidence="1">
        <text>S-ubiquitinyl-[E2 ubiquitin-conjugating enzyme]-L-cysteine + [acceptor protein]-L-lysine = [E2 ubiquitin-conjugating enzyme]-L-cysteine + N(6)-ubiquitinyl-[acceptor protein]-L-lysine.</text>
        <dbReference type="EC" id="2.3.2.27"/>
    </reaction>
</comment>
<dbReference type="InterPro" id="IPR040383">
    <property type="entry name" value="HAKAI/CBLL2"/>
</dbReference>
<evidence type="ECO:0000256" key="5">
    <source>
        <dbReference type="ARBA" id="ARBA00022723"/>
    </source>
</evidence>
<dbReference type="PANTHER" id="PTHR13480">
    <property type="entry name" value="E3 UBIQUITIN-PROTEIN LIGASE HAKAI-RELATED"/>
    <property type="match status" value="1"/>
</dbReference>
<keyword evidence="8" id="KW-0862">Zinc</keyword>
<dbReference type="EMBL" id="OY731398">
    <property type="protein sequence ID" value="CAJ1803329.1"/>
    <property type="molecule type" value="Genomic_DNA"/>
</dbReference>
<evidence type="ECO:0000313" key="13">
    <source>
        <dbReference type="EMBL" id="CAJ1803329.1"/>
    </source>
</evidence>
<dbReference type="PROSITE" id="PS00028">
    <property type="entry name" value="ZINC_FINGER_C2H2_1"/>
    <property type="match status" value="1"/>
</dbReference>
<proteinExistence type="inferred from homology"/>
<evidence type="ECO:0000256" key="1">
    <source>
        <dbReference type="ARBA" id="ARBA00000900"/>
    </source>
</evidence>
<keyword evidence="5" id="KW-0479">Metal-binding</keyword>
<comment type="similarity">
    <text evidence="10">Belongs to the Hakai family.</text>
</comment>
<dbReference type="InterPro" id="IPR013083">
    <property type="entry name" value="Znf_RING/FYVE/PHD"/>
</dbReference>
<dbReference type="GO" id="GO:0030155">
    <property type="term" value="P:regulation of cell adhesion"/>
    <property type="evidence" value="ECO:0007669"/>
    <property type="project" value="TreeGrafter"/>
</dbReference>
<dbReference type="Gramene" id="rna-AYBTSS11_LOCUS698">
    <property type="protein sequence ID" value="CAJ1803329.1"/>
    <property type="gene ID" value="gene-AYBTSS11_LOCUS698"/>
</dbReference>
<evidence type="ECO:0000256" key="2">
    <source>
        <dbReference type="ARBA" id="ARBA00004123"/>
    </source>
</evidence>
<keyword evidence="7" id="KW-0833">Ubl conjugation pathway</keyword>
<feature type="compositionally biased region" description="Pro residues" evidence="11">
    <location>
        <begin position="391"/>
        <end position="404"/>
    </location>
</feature>
<dbReference type="GO" id="GO:0005634">
    <property type="term" value="C:nucleus"/>
    <property type="evidence" value="ECO:0007669"/>
    <property type="project" value="UniProtKB-SubCell"/>
</dbReference>
<dbReference type="FunFam" id="3.30.40.10:FF:000280">
    <property type="entry name" value="E3 ubiquitin-protein ligase Hakai"/>
    <property type="match status" value="1"/>
</dbReference>
<evidence type="ECO:0000256" key="4">
    <source>
        <dbReference type="ARBA" id="ARBA00022679"/>
    </source>
</evidence>
<keyword evidence="4" id="KW-0808">Transferase</keyword>
<organism evidence="13 14">
    <name type="scientific">Sphenostylis stenocarpa</name>
    <dbReference type="NCBI Taxonomy" id="92480"/>
    <lineage>
        <taxon>Eukaryota</taxon>
        <taxon>Viridiplantae</taxon>
        <taxon>Streptophyta</taxon>
        <taxon>Embryophyta</taxon>
        <taxon>Tracheophyta</taxon>
        <taxon>Spermatophyta</taxon>
        <taxon>Magnoliopsida</taxon>
        <taxon>eudicotyledons</taxon>
        <taxon>Gunneridae</taxon>
        <taxon>Pentapetalae</taxon>
        <taxon>rosids</taxon>
        <taxon>fabids</taxon>
        <taxon>Fabales</taxon>
        <taxon>Fabaceae</taxon>
        <taxon>Papilionoideae</taxon>
        <taxon>50 kb inversion clade</taxon>
        <taxon>NPAAA clade</taxon>
        <taxon>indigoferoid/millettioid clade</taxon>
        <taxon>Phaseoleae</taxon>
        <taxon>Sphenostylis</taxon>
    </lineage>
</organism>
<dbReference type="GO" id="GO:0061630">
    <property type="term" value="F:ubiquitin protein ligase activity"/>
    <property type="evidence" value="ECO:0007669"/>
    <property type="project" value="UniProtKB-EC"/>
</dbReference>
<name>A0AA86S9F4_9FABA</name>
<feature type="region of interest" description="Disordered" evidence="11">
    <location>
        <begin position="321"/>
        <end position="439"/>
    </location>
</feature>
<dbReference type="Gene3D" id="3.30.40.10">
    <property type="entry name" value="Zinc/RING finger domain, C3HC4 (zinc finger)"/>
    <property type="match status" value="1"/>
</dbReference>